<keyword evidence="3" id="KW-1185">Reference proteome</keyword>
<organism evidence="2 3">
    <name type="scientific">Kitasatospora cystarginea</name>
    <dbReference type="NCBI Taxonomy" id="58350"/>
    <lineage>
        <taxon>Bacteria</taxon>
        <taxon>Bacillati</taxon>
        <taxon>Actinomycetota</taxon>
        <taxon>Actinomycetes</taxon>
        <taxon>Kitasatosporales</taxon>
        <taxon>Streptomycetaceae</taxon>
        <taxon>Kitasatospora</taxon>
    </lineage>
</organism>
<sequence length="113" mass="12126">MNMNLRAFPATAAIVTVASIGLLAAGPASAAEILAAPQAPASVEGTIIRDTGIYFRPSLDSQKMGMAYKDQKISFACWTNPTHQYPFFKMSSSGGYYIPRDFVNLSSNSLPQC</sequence>
<feature type="chain" id="PRO_5047005927" evidence="1">
    <location>
        <begin position="31"/>
        <end position="113"/>
    </location>
</feature>
<accession>A0ABN3E8N7</accession>
<evidence type="ECO:0000256" key="1">
    <source>
        <dbReference type="SAM" id="SignalP"/>
    </source>
</evidence>
<gene>
    <name evidence="2" type="ORF">GCM10010430_37130</name>
</gene>
<reference evidence="2 3" key="1">
    <citation type="journal article" date="2019" name="Int. J. Syst. Evol. Microbiol.">
        <title>The Global Catalogue of Microorganisms (GCM) 10K type strain sequencing project: providing services to taxonomists for standard genome sequencing and annotation.</title>
        <authorList>
            <consortium name="The Broad Institute Genomics Platform"/>
            <consortium name="The Broad Institute Genome Sequencing Center for Infectious Disease"/>
            <person name="Wu L."/>
            <person name="Ma J."/>
        </authorList>
    </citation>
    <scope>NUCLEOTIDE SEQUENCE [LARGE SCALE GENOMIC DNA]</scope>
    <source>
        <strain evidence="2 3">JCM 7356</strain>
    </source>
</reference>
<evidence type="ECO:0000313" key="2">
    <source>
        <dbReference type="EMBL" id="GAA2250815.1"/>
    </source>
</evidence>
<comment type="caution">
    <text evidence="2">The sequence shown here is derived from an EMBL/GenBank/DDBJ whole genome shotgun (WGS) entry which is preliminary data.</text>
</comment>
<proteinExistence type="predicted"/>
<protein>
    <submittedName>
        <fullName evidence="2">Uncharacterized protein</fullName>
    </submittedName>
</protein>
<evidence type="ECO:0000313" key="3">
    <source>
        <dbReference type="Proteomes" id="UP001500305"/>
    </source>
</evidence>
<feature type="signal peptide" evidence="1">
    <location>
        <begin position="1"/>
        <end position="30"/>
    </location>
</feature>
<dbReference type="Proteomes" id="UP001500305">
    <property type="component" value="Unassembled WGS sequence"/>
</dbReference>
<dbReference type="RefSeq" id="WP_344637530.1">
    <property type="nucleotide sequence ID" value="NZ_BAAATR010000015.1"/>
</dbReference>
<keyword evidence="1" id="KW-0732">Signal</keyword>
<name>A0ABN3E8N7_9ACTN</name>
<dbReference type="EMBL" id="BAAATR010000015">
    <property type="protein sequence ID" value="GAA2250815.1"/>
    <property type="molecule type" value="Genomic_DNA"/>
</dbReference>